<keyword evidence="10" id="KW-0274">FAD</keyword>
<evidence type="ECO:0000256" key="5">
    <source>
        <dbReference type="ARBA" id="ARBA00012097"/>
    </source>
</evidence>
<dbReference type="GO" id="GO:0052662">
    <property type="term" value="F:zeaxanthin epoxidase activity"/>
    <property type="evidence" value="ECO:0007669"/>
    <property type="project" value="UniProtKB-EC"/>
</dbReference>
<proteinExistence type="predicted"/>
<dbReference type="InterPro" id="IPR036188">
    <property type="entry name" value="FAD/NAD-bd_sf"/>
</dbReference>
<dbReference type="GO" id="GO:0009688">
    <property type="term" value="P:abscisic acid biosynthetic process"/>
    <property type="evidence" value="ECO:0007669"/>
    <property type="project" value="UniProtKB-UniPathway"/>
</dbReference>
<keyword evidence="14" id="KW-0812">Transmembrane</keyword>
<sequence length="753" mass="79721">MRAATSRSVAASGVMAPTVPAVSSRASTHLVSHLAASPVPALPSVRRADVTCASSVSETAKAMAQVVYQGRGDKPMKVIIAGAGIGGLVLAVALLKQGFEVQVFERDLTAIRGEGKYRGPIQVQSNALAALEAIDAESAQQIFAAGCITGDRINGLCDGLTGEWYVKFDTFATAAEKGLPVTRVVSRVELQEILARAVTRYGGSISNGCNVVSYEDLGKEVNVTLEDGRVFTGDLLVGTDGIWSKVRRQLIGHTEPNYSGYTCYTGISDFVPADIDVVGYRVFLGNGQYFVSSDVGGGKMQWYGFHKEPAGGTDTEGQRKARLLSIFGHWNDNVVDLIKATPEEDVLRRDIFDRPPIFQWAKGRVALLGDSAHAMQPNLGQGGCMAIEDAYEMAIGLSKAVEQAKGDASAVDVPAVLRDYQSRRLVRVSVIHGMAGLAAFMASTYKCYLGEPWSEWVQQLRIPHPGRVAGRIAMLATFPYVLGWVLGGNTENVAPHRVSSCSLGDKPKAFEVDRFGEFFADDGAIINAASEHADWLLLAERSAASKAAAAATSAVGGARGGTVPCALESAAAAAIANSSAECKGVYVTEKAALVGRSGAESNPDLAIEDDQVAERHAMVWRVAPGASPAVLSQLPPAVDGKPTPAANYFLKDLGSGQGTWLNGSRVASGATVRLWPGDVVEFGRHPSAEAFKVKMQHVTLRTEELSGSQYSTLLVGKIRDPVEAAQRAAAEREKWEAIRRKAGAGGSTTLVTA</sequence>
<name>A0A836BYZ2_9CHLO</name>
<evidence type="ECO:0000256" key="1">
    <source>
        <dbReference type="ARBA" id="ARBA00001974"/>
    </source>
</evidence>
<dbReference type="Pfam" id="PF00498">
    <property type="entry name" value="FHA"/>
    <property type="match status" value="1"/>
</dbReference>
<evidence type="ECO:0000256" key="14">
    <source>
        <dbReference type="SAM" id="Phobius"/>
    </source>
</evidence>
<dbReference type="SUPFAM" id="SSF49879">
    <property type="entry name" value="SMAD/FHA domain"/>
    <property type="match status" value="1"/>
</dbReference>
<evidence type="ECO:0000256" key="4">
    <source>
        <dbReference type="ARBA" id="ARBA00005134"/>
    </source>
</evidence>
<protein>
    <recommendedName>
        <fullName evidence="6">Zeaxanthin epoxidase, chloroplastic</fullName>
        <ecNumber evidence="5">1.14.15.21</ecNumber>
    </recommendedName>
</protein>
<accession>A0A836BYZ2</accession>
<feature type="domain" description="FHA" evidence="15">
    <location>
        <begin position="592"/>
        <end position="666"/>
    </location>
</feature>
<evidence type="ECO:0000256" key="3">
    <source>
        <dbReference type="ARBA" id="ARBA00004972"/>
    </source>
</evidence>
<dbReference type="SMART" id="SM00240">
    <property type="entry name" value="FHA"/>
    <property type="match status" value="1"/>
</dbReference>
<dbReference type="Gene3D" id="2.60.200.20">
    <property type="match status" value="1"/>
</dbReference>
<evidence type="ECO:0000256" key="8">
    <source>
        <dbReference type="ARBA" id="ARBA00022630"/>
    </source>
</evidence>
<dbReference type="PANTHER" id="PTHR46496:SF1">
    <property type="entry name" value="ZEAXANTHIN EPOXIDASE, CHLOROPLASTIC"/>
    <property type="match status" value="1"/>
</dbReference>
<keyword evidence="12" id="KW-0809">Transit peptide</keyword>
<comment type="cofactor">
    <cofactor evidence="1">
        <name>FAD</name>
        <dbReference type="ChEBI" id="CHEBI:57692"/>
    </cofactor>
</comment>
<evidence type="ECO:0000313" key="16">
    <source>
        <dbReference type="EMBL" id="KAG2494110.1"/>
    </source>
</evidence>
<evidence type="ECO:0000256" key="7">
    <source>
        <dbReference type="ARBA" id="ARBA00022528"/>
    </source>
</evidence>
<keyword evidence="13" id="KW-0560">Oxidoreductase</keyword>
<keyword evidence="11" id="KW-0937">Abscisic acid biosynthesis</keyword>
<dbReference type="Proteomes" id="UP000612055">
    <property type="component" value="Unassembled WGS sequence"/>
</dbReference>
<keyword evidence="9" id="KW-0934">Plastid</keyword>
<dbReference type="AlphaFoldDB" id="A0A836BYZ2"/>
<keyword evidence="8" id="KW-0285">Flavoprotein</keyword>
<dbReference type="GO" id="GO:0009507">
    <property type="term" value="C:chloroplast"/>
    <property type="evidence" value="ECO:0007669"/>
    <property type="project" value="UniProtKB-SubCell"/>
</dbReference>
<dbReference type="Pfam" id="PF01494">
    <property type="entry name" value="FAD_binding_3"/>
    <property type="match status" value="2"/>
</dbReference>
<comment type="pathway">
    <text evidence="3">Hormone biosynthesis.</text>
</comment>
<dbReference type="PANTHER" id="PTHR46496">
    <property type="match status" value="1"/>
</dbReference>
<dbReference type="EC" id="1.14.15.21" evidence="5"/>
<evidence type="ECO:0000256" key="9">
    <source>
        <dbReference type="ARBA" id="ARBA00022640"/>
    </source>
</evidence>
<dbReference type="InterPro" id="IPR000253">
    <property type="entry name" value="FHA_dom"/>
</dbReference>
<keyword evidence="7" id="KW-0150">Chloroplast</keyword>
<evidence type="ECO:0000313" key="17">
    <source>
        <dbReference type="Proteomes" id="UP000612055"/>
    </source>
</evidence>
<comment type="caution">
    <text evidence="16">The sequence shown here is derived from an EMBL/GenBank/DDBJ whole genome shotgun (WGS) entry which is preliminary data.</text>
</comment>
<evidence type="ECO:0000259" key="15">
    <source>
        <dbReference type="PROSITE" id="PS50006"/>
    </source>
</evidence>
<keyword evidence="14" id="KW-1133">Transmembrane helix</keyword>
<comment type="pathway">
    <text evidence="4">Plant hormone biosynthesis; abscisate biosynthesis.</text>
</comment>
<evidence type="ECO:0000256" key="12">
    <source>
        <dbReference type="ARBA" id="ARBA00022946"/>
    </source>
</evidence>
<evidence type="ECO:0000256" key="13">
    <source>
        <dbReference type="ARBA" id="ARBA00023002"/>
    </source>
</evidence>
<dbReference type="OrthoDB" id="655030at2759"/>
<keyword evidence="17" id="KW-1185">Reference proteome</keyword>
<feature type="transmembrane region" description="Helical" evidence="14">
    <location>
        <begin position="78"/>
        <end position="95"/>
    </location>
</feature>
<dbReference type="UniPathway" id="UPA00090"/>
<reference evidence="16" key="1">
    <citation type="journal article" date="2020" name="bioRxiv">
        <title>Comparative genomics of Chlamydomonas.</title>
        <authorList>
            <person name="Craig R.J."/>
            <person name="Hasan A.R."/>
            <person name="Ness R.W."/>
            <person name="Keightley P.D."/>
        </authorList>
    </citation>
    <scope>NUCLEOTIDE SEQUENCE</scope>
    <source>
        <strain evidence="16">CCAP 11/70</strain>
    </source>
</reference>
<dbReference type="PROSITE" id="PS50006">
    <property type="entry name" value="FHA_DOMAIN"/>
    <property type="match status" value="1"/>
</dbReference>
<evidence type="ECO:0000256" key="10">
    <source>
        <dbReference type="ARBA" id="ARBA00022827"/>
    </source>
</evidence>
<dbReference type="InterPro" id="IPR008984">
    <property type="entry name" value="SMAD_FHA_dom_sf"/>
</dbReference>
<gene>
    <name evidence="16" type="ORF">HYH03_007749</name>
</gene>
<organism evidence="16 17">
    <name type="scientific">Edaphochlamys debaryana</name>
    <dbReference type="NCBI Taxonomy" id="47281"/>
    <lineage>
        <taxon>Eukaryota</taxon>
        <taxon>Viridiplantae</taxon>
        <taxon>Chlorophyta</taxon>
        <taxon>core chlorophytes</taxon>
        <taxon>Chlorophyceae</taxon>
        <taxon>CS clade</taxon>
        <taxon>Chlamydomonadales</taxon>
        <taxon>Chlamydomonadales incertae sedis</taxon>
        <taxon>Edaphochlamys</taxon>
    </lineage>
</organism>
<dbReference type="EMBL" id="JAEHOE010000033">
    <property type="protein sequence ID" value="KAG2494110.1"/>
    <property type="molecule type" value="Genomic_DNA"/>
</dbReference>
<dbReference type="PRINTS" id="PR00420">
    <property type="entry name" value="RNGMNOXGNASE"/>
</dbReference>
<dbReference type="SUPFAM" id="SSF51905">
    <property type="entry name" value="FAD/NAD(P)-binding domain"/>
    <property type="match status" value="1"/>
</dbReference>
<dbReference type="GO" id="GO:0071949">
    <property type="term" value="F:FAD binding"/>
    <property type="evidence" value="ECO:0007669"/>
    <property type="project" value="InterPro"/>
</dbReference>
<comment type="subcellular location">
    <subcellularLocation>
        <location evidence="2">Plastid</location>
        <location evidence="2">Chloroplast</location>
    </subcellularLocation>
</comment>
<dbReference type="Gene3D" id="3.50.50.60">
    <property type="entry name" value="FAD/NAD(P)-binding domain"/>
    <property type="match status" value="1"/>
</dbReference>
<keyword evidence="14" id="KW-0472">Membrane</keyword>
<evidence type="ECO:0000256" key="2">
    <source>
        <dbReference type="ARBA" id="ARBA00004229"/>
    </source>
</evidence>
<dbReference type="InterPro" id="IPR002938">
    <property type="entry name" value="FAD-bd"/>
</dbReference>
<evidence type="ECO:0000256" key="6">
    <source>
        <dbReference type="ARBA" id="ARBA00015103"/>
    </source>
</evidence>
<evidence type="ECO:0000256" key="11">
    <source>
        <dbReference type="ARBA" id="ARBA00022865"/>
    </source>
</evidence>